<dbReference type="InterPro" id="IPR058652">
    <property type="entry name" value="VapC50_C"/>
</dbReference>
<organism evidence="3 4">
    <name type="scientific">Aliivibrio finisterrensis</name>
    <dbReference type="NCBI Taxonomy" id="511998"/>
    <lineage>
        <taxon>Bacteria</taxon>
        <taxon>Pseudomonadati</taxon>
        <taxon>Pseudomonadota</taxon>
        <taxon>Gammaproteobacteria</taxon>
        <taxon>Vibrionales</taxon>
        <taxon>Vibrionaceae</taxon>
        <taxon>Aliivibrio</taxon>
    </lineage>
</organism>
<gene>
    <name evidence="3" type="ORF">ERW49_14255</name>
</gene>
<feature type="domain" description="VapC50 C-terminal" evidence="2">
    <location>
        <begin position="130"/>
        <end position="183"/>
    </location>
</feature>
<dbReference type="EMBL" id="SEZJ01000013">
    <property type="protein sequence ID" value="RYU45467.1"/>
    <property type="molecule type" value="Genomic_DNA"/>
</dbReference>
<dbReference type="AlphaFoldDB" id="A0A4Q5KH49"/>
<dbReference type="OrthoDB" id="211933at2"/>
<dbReference type="Pfam" id="PF13470">
    <property type="entry name" value="PIN_3"/>
    <property type="match status" value="1"/>
</dbReference>
<dbReference type="InterPro" id="IPR002716">
    <property type="entry name" value="PIN_dom"/>
</dbReference>
<comment type="caution">
    <text evidence="3">The sequence shown here is derived from an EMBL/GenBank/DDBJ whole genome shotgun (WGS) entry which is preliminary data.</text>
</comment>
<dbReference type="GeneID" id="56276228"/>
<evidence type="ECO:0000259" key="1">
    <source>
        <dbReference type="Pfam" id="PF13470"/>
    </source>
</evidence>
<name>A0A4Q5KH49_9GAMM</name>
<accession>A0A4Q5KH49</accession>
<dbReference type="RefSeq" id="WP_130087896.1">
    <property type="nucleotide sequence ID" value="NZ_SEZJ01000013.1"/>
</dbReference>
<evidence type="ECO:0000313" key="3">
    <source>
        <dbReference type="EMBL" id="RYU45467.1"/>
    </source>
</evidence>
<evidence type="ECO:0000313" key="4">
    <source>
        <dbReference type="Proteomes" id="UP000293465"/>
    </source>
</evidence>
<dbReference type="Pfam" id="PF26343">
    <property type="entry name" value="VapC50_C"/>
    <property type="match status" value="1"/>
</dbReference>
<protein>
    <submittedName>
        <fullName evidence="3">PIN domain-containing protein</fullName>
    </submittedName>
</protein>
<sequence>MSSYTVILDACVMYPAPLRSYLMYLANTGLFRARWTDQIHDEWIRNLLINNPDVNPASLERIKTLMNANVPDCLVEGYEPLIDGLALPDVDDRHVVAAAIKGQAEYIITFNLKDFPSKELEPLGLSAIHPDEFLCDMFELDNSACVKAAQQQRSSLKKPPMTQDEFLICLQKQRLPSFVSKLKSFKLML</sequence>
<proteinExistence type="predicted"/>
<feature type="domain" description="PIN" evidence="1">
    <location>
        <begin position="6"/>
        <end position="112"/>
    </location>
</feature>
<evidence type="ECO:0000259" key="2">
    <source>
        <dbReference type="Pfam" id="PF26343"/>
    </source>
</evidence>
<dbReference type="Proteomes" id="UP000293465">
    <property type="component" value="Unassembled WGS sequence"/>
</dbReference>
<reference evidence="3 4" key="1">
    <citation type="submission" date="2019-02" db="EMBL/GenBank/DDBJ databases">
        <title>Genome sequences of Aliivibrio finisterrensis strains from farmed Atlantic salmon.</title>
        <authorList>
            <person name="Bowman J.P."/>
        </authorList>
    </citation>
    <scope>NUCLEOTIDE SEQUENCE [LARGE SCALE GENOMIC DNA]</scope>
    <source>
        <strain evidence="3 4">A32</strain>
    </source>
</reference>